<accession>A0ABR4PJJ6</accession>
<dbReference type="PANTHER" id="PTHR28527">
    <property type="entry name" value="MATING-TYPE SWITCHING PROTEIN SWI2-RELATED"/>
    <property type="match status" value="1"/>
</dbReference>
<reference evidence="3 4" key="1">
    <citation type="submission" date="2024-06" db="EMBL/GenBank/DDBJ databases">
        <title>Complete genome of Phlyctema vagabunda strain 19-DSS-EL-015.</title>
        <authorList>
            <person name="Fiorenzani C."/>
        </authorList>
    </citation>
    <scope>NUCLEOTIDE SEQUENCE [LARGE SCALE GENOMIC DNA]</scope>
    <source>
        <strain evidence="3 4">19-DSS-EL-015</strain>
    </source>
</reference>
<dbReference type="EMBL" id="JBFCZG010000004">
    <property type="protein sequence ID" value="KAL3423510.1"/>
    <property type="molecule type" value="Genomic_DNA"/>
</dbReference>
<evidence type="ECO:0000313" key="3">
    <source>
        <dbReference type="EMBL" id="KAL3423510.1"/>
    </source>
</evidence>
<feature type="compositionally biased region" description="Basic and acidic residues" evidence="2">
    <location>
        <begin position="217"/>
        <end position="226"/>
    </location>
</feature>
<dbReference type="PANTHER" id="PTHR28527:SF1">
    <property type="entry name" value="SWI5-DEPENDENT RECOMBINATION DNA REPAIR PROTEIN 1"/>
    <property type="match status" value="1"/>
</dbReference>
<feature type="region of interest" description="Disordered" evidence="2">
    <location>
        <begin position="172"/>
        <end position="234"/>
    </location>
</feature>
<feature type="compositionally biased region" description="Basic and acidic residues" evidence="2">
    <location>
        <begin position="172"/>
        <end position="185"/>
    </location>
</feature>
<proteinExistence type="predicted"/>
<dbReference type="Proteomes" id="UP001629113">
    <property type="component" value="Unassembled WGS sequence"/>
</dbReference>
<organism evidence="3 4">
    <name type="scientific">Phlyctema vagabunda</name>
    <dbReference type="NCBI Taxonomy" id="108571"/>
    <lineage>
        <taxon>Eukaryota</taxon>
        <taxon>Fungi</taxon>
        <taxon>Dikarya</taxon>
        <taxon>Ascomycota</taxon>
        <taxon>Pezizomycotina</taxon>
        <taxon>Leotiomycetes</taxon>
        <taxon>Helotiales</taxon>
        <taxon>Dermateaceae</taxon>
        <taxon>Phlyctema</taxon>
    </lineage>
</organism>
<comment type="caution">
    <text evidence="3">The sequence shown here is derived from an EMBL/GenBank/DDBJ whole genome shotgun (WGS) entry which is preliminary data.</text>
</comment>
<feature type="compositionally biased region" description="Basic residues" evidence="2">
    <location>
        <begin position="1"/>
        <end position="10"/>
    </location>
</feature>
<evidence type="ECO:0000313" key="4">
    <source>
        <dbReference type="Proteomes" id="UP001629113"/>
    </source>
</evidence>
<evidence type="ECO:0000256" key="1">
    <source>
        <dbReference type="SAM" id="Coils"/>
    </source>
</evidence>
<dbReference type="Gene3D" id="6.10.140.1020">
    <property type="match status" value="1"/>
</dbReference>
<protein>
    <submittedName>
        <fullName evidence="3">DNA repair protein dds20 mei5</fullName>
    </submittedName>
</protein>
<gene>
    <name evidence="3" type="ORF">PVAG01_05257</name>
</gene>
<sequence length="263" mass="29581">MLTPAAKRRRIDTASQTLSKPFRSPFKPPLKPANEGASSHLSTPLKKVSRPSTATSSSTATSVAALRTPRSTGARQKTRISNDDPDIAPLLKQQRELEKELRAVKQEMEVVEQAGKIEVKCGPEDEIDAELKELVVKWKAASRLAAEEMFGGVRDRVNRMGGPRAWKEMQQKQVEFREGWDREEVPQNGGGGDSDEDEDEEKRDLYAEYGDVEMETENEKAARGDTGEDPGQEDEFTMAMMLRTLNVDLKIIGYDREEQRWVD</sequence>
<name>A0ABR4PJJ6_9HELO</name>
<feature type="region of interest" description="Disordered" evidence="2">
    <location>
        <begin position="1"/>
        <end position="86"/>
    </location>
</feature>
<evidence type="ECO:0000256" key="2">
    <source>
        <dbReference type="SAM" id="MobiDB-lite"/>
    </source>
</evidence>
<keyword evidence="4" id="KW-1185">Reference proteome</keyword>
<feature type="coiled-coil region" evidence="1">
    <location>
        <begin position="87"/>
        <end position="114"/>
    </location>
</feature>
<feature type="compositionally biased region" description="Low complexity" evidence="2">
    <location>
        <begin position="52"/>
        <end position="65"/>
    </location>
</feature>
<keyword evidence="1" id="KW-0175">Coiled coil</keyword>